<proteinExistence type="predicted"/>
<reference evidence="1" key="1">
    <citation type="journal article" date="2021" name="Proc. Natl. Acad. Sci. U.S.A.">
        <title>A Catalog of Tens of Thousands of Viruses from Human Metagenomes Reveals Hidden Associations with Chronic Diseases.</title>
        <authorList>
            <person name="Tisza M.J."/>
            <person name="Buck C.B."/>
        </authorList>
    </citation>
    <scope>NUCLEOTIDE SEQUENCE</scope>
    <source>
        <strain evidence="1">CtoOf8</strain>
    </source>
</reference>
<protein>
    <submittedName>
        <fullName evidence="1">Uncharacterized protein</fullName>
    </submittedName>
</protein>
<organism evidence="1">
    <name type="scientific">Siphoviridae sp. ctoOf8</name>
    <dbReference type="NCBI Taxonomy" id="2825668"/>
    <lineage>
        <taxon>Viruses</taxon>
        <taxon>Duplodnaviria</taxon>
        <taxon>Heunggongvirae</taxon>
        <taxon>Uroviricota</taxon>
        <taxon>Caudoviricetes</taxon>
    </lineage>
</organism>
<name>A0A8S5QGA7_9CAUD</name>
<dbReference type="EMBL" id="BK015646">
    <property type="protein sequence ID" value="DAE17833.1"/>
    <property type="molecule type" value="Genomic_DNA"/>
</dbReference>
<evidence type="ECO:0000313" key="1">
    <source>
        <dbReference type="EMBL" id="DAE17833.1"/>
    </source>
</evidence>
<accession>A0A8S5QGA7</accession>
<sequence length="62" mass="6975">MELLNGNEKFTLDGNDTGISISEFWSWAYSDLLNNTLRGVLAEFLVKKSFSFLPPPPARPKT</sequence>